<protein>
    <submittedName>
        <fullName evidence="1">Uncharacterized protein</fullName>
    </submittedName>
</protein>
<reference evidence="1 2" key="1">
    <citation type="submission" date="2014-12" db="EMBL/GenBank/DDBJ databases">
        <title>Genome analysis of a novel jumbo phage RSL2 infecting the phytopathogen Ralstonia solanacearum.</title>
        <authorList>
            <person name="Kawasaki T."/>
            <person name="Fujie M."/>
            <person name="Chatchawankanphanich O."/>
            <person name="Ogata H."/>
            <person name="Yamada T."/>
        </authorList>
    </citation>
    <scope>NUCLEOTIDE SEQUENCE [LARGE SCALE GENOMIC DNA]</scope>
    <source>
        <strain evidence="1 2">RSL2</strain>
    </source>
</reference>
<evidence type="ECO:0000313" key="1">
    <source>
        <dbReference type="EMBL" id="BAQ02648.2"/>
    </source>
</evidence>
<name>A0A0A8J9C6_9CAUD</name>
<dbReference type="Proteomes" id="UP000203794">
    <property type="component" value="Segment"/>
</dbReference>
<accession>A0A0A8J9C6</accession>
<evidence type="ECO:0000313" key="2">
    <source>
        <dbReference type="Proteomes" id="UP000203794"/>
    </source>
</evidence>
<sequence>MAEDCIRYGRELKPEDHKLRLIRYIIFTKPATMESLVAEYRERDLDPIVVDIWLDWLIANDIIELKADKTYTLTDDFYKLVREKHYFLFDHGSVKAVKLPNV</sequence>
<keyword evidence="2" id="KW-1185">Reference proteome</keyword>
<organism evidence="1 2">
    <name type="scientific">Ralstonia phage RSL2</name>
    <dbReference type="NCBI Taxonomy" id="1585840"/>
    <lineage>
        <taxon>Viruses</taxon>
        <taxon>Duplodnaviria</taxon>
        <taxon>Heunggongvirae</taxon>
        <taxon>Uroviricota</taxon>
        <taxon>Caudoviricetes</taxon>
        <taxon>Chimalliviridae</taxon>
        <taxon>Chiangmaivirus</taxon>
        <taxon>Chiangmaivirus RSL2</taxon>
    </lineage>
</organism>
<proteinExistence type="predicted"/>
<dbReference type="EMBL" id="AP014693">
    <property type="protein sequence ID" value="BAQ02648.2"/>
    <property type="molecule type" value="Genomic_DNA"/>
</dbReference>